<accession>A0A0A1MRQ3</accession>
<dbReference type="EMBL" id="CDGG01000001">
    <property type="protein sequence ID" value="CEI81696.1"/>
    <property type="molecule type" value="Genomic_DNA"/>
</dbReference>
<dbReference type="PROSITE" id="PS51257">
    <property type="entry name" value="PROKAR_LIPOPROTEIN"/>
    <property type="match status" value="1"/>
</dbReference>
<organism evidence="7 8">
    <name type="scientific">Oceanobacillus oncorhynchi</name>
    <dbReference type="NCBI Taxonomy" id="545501"/>
    <lineage>
        <taxon>Bacteria</taxon>
        <taxon>Bacillati</taxon>
        <taxon>Bacillota</taxon>
        <taxon>Bacilli</taxon>
        <taxon>Bacillales</taxon>
        <taxon>Bacillaceae</taxon>
        <taxon>Oceanobacillus</taxon>
    </lineage>
</organism>
<feature type="signal peptide" evidence="5">
    <location>
        <begin position="1"/>
        <end position="26"/>
    </location>
</feature>
<evidence type="ECO:0000256" key="3">
    <source>
        <dbReference type="ARBA" id="ARBA00022475"/>
    </source>
</evidence>
<dbReference type="Gene3D" id="3.40.190.100">
    <property type="entry name" value="Glycine betaine-binding periplasmic protein, domain 2"/>
    <property type="match status" value="1"/>
</dbReference>
<dbReference type="PANTHER" id="PTHR47737:SF1">
    <property type="entry name" value="GLYCINE BETAINE_PROLINE BETAINE TRANSPORT SYSTEM PERMEASE PROTEIN PROW"/>
    <property type="match status" value="1"/>
</dbReference>
<dbReference type="SUPFAM" id="SSF53850">
    <property type="entry name" value="Periplasmic binding protein-like II"/>
    <property type="match status" value="2"/>
</dbReference>
<feature type="domain" description="ABC-type glycine betaine transport system substrate-binding" evidence="6">
    <location>
        <begin position="39"/>
        <end position="179"/>
    </location>
</feature>
<proteinExistence type="predicted"/>
<dbReference type="GO" id="GO:0043190">
    <property type="term" value="C:ATP-binding cassette (ABC) transporter complex"/>
    <property type="evidence" value="ECO:0007669"/>
    <property type="project" value="InterPro"/>
</dbReference>
<dbReference type="Pfam" id="PF04069">
    <property type="entry name" value="OpuAC"/>
    <property type="match status" value="2"/>
</dbReference>
<evidence type="ECO:0000313" key="7">
    <source>
        <dbReference type="EMBL" id="CEI81696.1"/>
    </source>
</evidence>
<name>A0A0A1MRQ3_9BACI</name>
<dbReference type="RefSeq" id="WP_244882345.1">
    <property type="nucleotide sequence ID" value="NZ_CDGG01000001.1"/>
</dbReference>
<dbReference type="PANTHER" id="PTHR47737">
    <property type="entry name" value="GLYCINE BETAINE/PROLINE BETAINE TRANSPORT SYSTEM PERMEASE PROTEIN PROW"/>
    <property type="match status" value="1"/>
</dbReference>
<evidence type="ECO:0000256" key="5">
    <source>
        <dbReference type="SAM" id="SignalP"/>
    </source>
</evidence>
<dbReference type="AlphaFoldDB" id="A0A0A1MRQ3"/>
<evidence type="ECO:0000259" key="6">
    <source>
        <dbReference type="Pfam" id="PF04069"/>
    </source>
</evidence>
<keyword evidence="2" id="KW-0813">Transport</keyword>
<reference evidence="7 8" key="1">
    <citation type="submission" date="2014-11" db="EMBL/GenBank/DDBJ databases">
        <authorList>
            <person name="Urmite Genomes Urmite Genomes"/>
        </authorList>
    </citation>
    <scope>NUCLEOTIDE SEQUENCE [LARGE SCALE GENOMIC DNA]</scope>
    <source>
        <strain evidence="7 8">Oc5</strain>
    </source>
</reference>
<evidence type="ECO:0000256" key="1">
    <source>
        <dbReference type="ARBA" id="ARBA00004236"/>
    </source>
</evidence>
<dbReference type="GO" id="GO:0005275">
    <property type="term" value="F:amine transmembrane transporter activity"/>
    <property type="evidence" value="ECO:0007669"/>
    <property type="project" value="TreeGrafter"/>
</dbReference>
<evidence type="ECO:0000256" key="2">
    <source>
        <dbReference type="ARBA" id="ARBA00022448"/>
    </source>
</evidence>
<keyword evidence="3" id="KW-1003">Cell membrane</keyword>
<dbReference type="STRING" id="545501.BN997_01534"/>
<feature type="chain" id="PRO_5039668692" evidence="5">
    <location>
        <begin position="27"/>
        <end position="303"/>
    </location>
</feature>
<protein>
    <submittedName>
        <fullName evidence="7">Glycine betaine/carnitine transport binding protein GbuC</fullName>
    </submittedName>
</protein>
<dbReference type="InterPro" id="IPR007210">
    <property type="entry name" value="ABC_Gly_betaine_transp_sub-bd"/>
</dbReference>
<keyword evidence="8" id="KW-1185">Reference proteome</keyword>
<keyword evidence="4" id="KW-0472">Membrane</keyword>
<keyword evidence="5" id="KW-0732">Signal</keyword>
<dbReference type="GO" id="GO:0015871">
    <property type="term" value="P:choline transport"/>
    <property type="evidence" value="ECO:0007669"/>
    <property type="project" value="TreeGrafter"/>
</dbReference>
<evidence type="ECO:0000313" key="8">
    <source>
        <dbReference type="Proteomes" id="UP000040453"/>
    </source>
</evidence>
<sequence>MMKFKKFTWKSLGIITGLSLSLIVAGCNSNDGDVHAEANISDELDYTITGTEPGAGQTLKNEEVLDSYNNLAGWEQELSSAGAMLTQLSDAIENEEPIVFSAWSPHYKFAQWDLKYLDDPQGIHGDEEQITTIAREGLKDEMPEAYTILDRIELELPDVEDALLEAQEKDFETVAQDWADANQEIVTEWTDGVDSVEGTSIELALLPWDDAIFTANIAKIALEQQGFQVTLTQVDPAIMFESIATGSADASLAVWMPVTHAELYEQYESDFDDLGPNLDGAKTGLAVPAYMDIDSLEDLEPKD</sequence>
<gene>
    <name evidence="7" type="primary">gbuC_2</name>
    <name evidence="7" type="ORF">BN997_01534</name>
</gene>
<dbReference type="Proteomes" id="UP000040453">
    <property type="component" value="Unassembled WGS sequence"/>
</dbReference>
<dbReference type="GO" id="GO:0031460">
    <property type="term" value="P:glycine betaine transport"/>
    <property type="evidence" value="ECO:0007669"/>
    <property type="project" value="TreeGrafter"/>
</dbReference>
<dbReference type="GO" id="GO:0015226">
    <property type="term" value="F:carnitine transmembrane transporter activity"/>
    <property type="evidence" value="ECO:0007669"/>
    <property type="project" value="TreeGrafter"/>
</dbReference>
<evidence type="ECO:0000256" key="4">
    <source>
        <dbReference type="ARBA" id="ARBA00023136"/>
    </source>
</evidence>
<comment type="subcellular location">
    <subcellularLocation>
        <location evidence="1">Cell membrane</location>
    </subcellularLocation>
</comment>
<dbReference type="Gene3D" id="3.10.105.10">
    <property type="entry name" value="Dipeptide-binding Protein, Domain 3"/>
    <property type="match status" value="1"/>
</dbReference>
<feature type="domain" description="ABC-type glycine betaine transport system substrate-binding" evidence="6">
    <location>
        <begin position="200"/>
        <end position="300"/>
    </location>
</feature>